<dbReference type="PANTHER" id="PTHR36178">
    <property type="entry name" value="SLR0625 PROTEIN"/>
    <property type="match status" value="1"/>
</dbReference>
<dbReference type="EMBL" id="FOQH01000006">
    <property type="protein sequence ID" value="SFI36499.1"/>
    <property type="molecule type" value="Genomic_DNA"/>
</dbReference>
<dbReference type="GO" id="GO:0015813">
    <property type="term" value="P:L-glutamate transmembrane transport"/>
    <property type="evidence" value="ECO:0007669"/>
    <property type="project" value="UniProtKB-UniRule"/>
</dbReference>
<keyword evidence="1" id="KW-0812">Transmembrane</keyword>
<comment type="caution">
    <text evidence="1">Lacks conserved residue(s) required for the propagation of feature annotation.</text>
</comment>
<feature type="transmembrane region" description="Helical" evidence="1">
    <location>
        <begin position="223"/>
        <end position="240"/>
    </location>
</feature>
<comment type="similarity">
    <text evidence="1">Belongs to the glutamate:Na(+) symporter (ESS) (TC 2.A.27) family.</text>
</comment>
<keyword evidence="1" id="KW-0029">Amino-acid transport</keyword>
<organism evidence="3 4">
    <name type="scientific">Albimonas pacifica</name>
    <dbReference type="NCBI Taxonomy" id="1114924"/>
    <lineage>
        <taxon>Bacteria</taxon>
        <taxon>Pseudomonadati</taxon>
        <taxon>Pseudomonadota</taxon>
        <taxon>Alphaproteobacteria</taxon>
        <taxon>Rhodobacterales</taxon>
        <taxon>Paracoccaceae</taxon>
        <taxon>Albimonas</taxon>
    </lineage>
</organism>
<keyword evidence="1" id="KW-0472">Membrane</keyword>
<dbReference type="Pfam" id="PF03616">
    <property type="entry name" value="Glt_symporter"/>
    <property type="match status" value="1"/>
</dbReference>
<reference evidence="3 4" key="1">
    <citation type="submission" date="2016-10" db="EMBL/GenBank/DDBJ databases">
        <authorList>
            <person name="de Groot N.N."/>
        </authorList>
    </citation>
    <scope>NUCLEOTIDE SEQUENCE [LARGE SCALE GENOMIC DNA]</scope>
    <source>
        <strain evidence="3 4">CGMCC 1.11030</strain>
    </source>
</reference>
<dbReference type="AlphaFoldDB" id="A0A1I3HLL0"/>
<feature type="transmembrane region" description="Helical" evidence="1">
    <location>
        <begin position="164"/>
        <end position="191"/>
    </location>
</feature>
<keyword evidence="1" id="KW-1003">Cell membrane</keyword>
<dbReference type="RefSeq" id="WP_177236260.1">
    <property type="nucleotide sequence ID" value="NZ_FOQH01000006.1"/>
</dbReference>
<feature type="transmembrane region" description="Helical" evidence="1">
    <location>
        <begin position="345"/>
        <end position="369"/>
    </location>
</feature>
<dbReference type="GO" id="GO:0005886">
    <property type="term" value="C:plasma membrane"/>
    <property type="evidence" value="ECO:0007669"/>
    <property type="project" value="UniProtKB-SubCell"/>
</dbReference>
<evidence type="ECO:0000256" key="1">
    <source>
        <dbReference type="HAMAP-Rule" id="MF_02062"/>
    </source>
</evidence>
<feature type="transmembrane region" description="Helical" evidence="1">
    <location>
        <begin position="132"/>
        <end position="152"/>
    </location>
</feature>
<dbReference type="HAMAP" id="MF_02062">
    <property type="entry name" value="GltS"/>
    <property type="match status" value="1"/>
</dbReference>
<evidence type="ECO:0000313" key="3">
    <source>
        <dbReference type="EMBL" id="SFI36499.1"/>
    </source>
</evidence>
<feature type="transmembrane region" description="Helical" evidence="1">
    <location>
        <begin position="316"/>
        <end position="339"/>
    </location>
</feature>
<feature type="transmembrane region" description="Helical" evidence="1">
    <location>
        <begin position="291"/>
        <end position="309"/>
    </location>
</feature>
<dbReference type="PANTHER" id="PTHR36178:SF1">
    <property type="entry name" value="SODIUM_GLUTAMATE SYMPORTER"/>
    <property type="match status" value="1"/>
</dbReference>
<keyword evidence="1" id="KW-1133">Transmembrane helix</keyword>
<gene>
    <name evidence="1" type="primary">gltS</name>
    <name evidence="3" type="ORF">SAMN05216258_10659</name>
</gene>
<dbReference type="NCBIfam" id="TIGR00210">
    <property type="entry name" value="gltS"/>
    <property type="match status" value="1"/>
</dbReference>
<comment type="subcellular location">
    <subcellularLocation>
        <location evidence="1">Cell inner membrane</location>
        <topology evidence="1">Multi-pass membrane protein</topology>
    </subcellularLocation>
</comment>
<keyword evidence="1" id="KW-0915">Sodium</keyword>
<comment type="function">
    <text evidence="1">Catalyzes the sodium-dependent transport of glutamate.</text>
</comment>
<keyword evidence="1" id="KW-0997">Cell inner membrane</keyword>
<dbReference type="STRING" id="1114924.SAMN05216258_10659"/>
<keyword evidence="4" id="KW-1185">Reference proteome</keyword>
<keyword evidence="1" id="KW-0739">Sodium transport</keyword>
<protein>
    <recommendedName>
        <fullName evidence="1 2">Sodium/glutamate symporter</fullName>
    </recommendedName>
</protein>
<evidence type="ECO:0000313" key="4">
    <source>
        <dbReference type="Proteomes" id="UP000199377"/>
    </source>
</evidence>
<keyword evidence="1" id="KW-0813">Transport</keyword>
<accession>A0A1I3HLL0</accession>
<dbReference type="GO" id="GO:0015501">
    <property type="term" value="F:glutamate:sodium symporter activity"/>
    <property type="evidence" value="ECO:0007669"/>
    <property type="project" value="UniProtKB-UniRule"/>
</dbReference>
<dbReference type="InterPro" id="IPR004445">
    <property type="entry name" value="GltS"/>
</dbReference>
<feature type="transmembrane region" description="Helical" evidence="1">
    <location>
        <begin position="101"/>
        <end position="126"/>
    </location>
</feature>
<evidence type="ECO:0000256" key="2">
    <source>
        <dbReference type="NCBIfam" id="TIGR00210"/>
    </source>
</evidence>
<sequence>MEPSAPYVHMVPDHLSMTVGLVTWLVGADLTRRVRLLRDWNIPEAVTGGLLASLVLLGIREGLGTEIVFDMETRDALMVMFFAGIGLNARVRDLLEGGRPLAILLALTVAFIALQDGVGAGVAFAFGEPPGLGVLLGSAALIGGHGTAIAWAPEIAAQFGREGAAELGVAMATLGLVAAALIGGPIARFLIERRDLMPARPTEDLAVGVAYEDEVFERITLRGLMRALLALNVSVALGYAASQAIETAGVKLPLFVPCLLMGILVGNLWSALAPSDAQVSRTPGLNVISDFSLSVFLAMSLMSLQLWTLAGLGAMILAALLLQVGLAVAFILFAVFPLMGGAYRAAVLSAGFAGFSLGATPTAIANMTAVAKRYGPSPTAFVILPLVSAFFVDLANAAAIRLFLSL</sequence>
<name>A0A1I3HLL0_9RHOB</name>
<keyword evidence="1" id="KW-0769">Symport</keyword>
<keyword evidence="1" id="KW-0406">Ion transport</keyword>
<feature type="transmembrane region" description="Helical" evidence="1">
    <location>
        <begin position="252"/>
        <end position="271"/>
    </location>
</feature>
<dbReference type="Proteomes" id="UP000199377">
    <property type="component" value="Unassembled WGS sequence"/>
</dbReference>
<feature type="transmembrane region" description="Helical" evidence="1">
    <location>
        <begin position="381"/>
        <end position="404"/>
    </location>
</feature>
<proteinExistence type="inferred from homology"/>